<feature type="domain" description="Tetracyclin repressor-like C-terminal" evidence="5">
    <location>
        <begin position="81"/>
        <end position="186"/>
    </location>
</feature>
<name>A0A1G4PDR3_9BACL</name>
<evidence type="ECO:0000256" key="3">
    <source>
        <dbReference type="ARBA" id="ARBA00023163"/>
    </source>
</evidence>
<organism evidence="6 7">
    <name type="scientific">Paenibacillus tianmuensis</name>
    <dbReference type="NCBI Taxonomy" id="624147"/>
    <lineage>
        <taxon>Bacteria</taxon>
        <taxon>Bacillati</taxon>
        <taxon>Bacillota</taxon>
        <taxon>Bacilli</taxon>
        <taxon>Bacillales</taxon>
        <taxon>Paenibacillaceae</taxon>
        <taxon>Paenibacillus</taxon>
    </lineage>
</organism>
<dbReference type="PANTHER" id="PTHR47506:SF1">
    <property type="entry name" value="HTH-TYPE TRANSCRIPTIONAL REGULATOR YJDC"/>
    <property type="match status" value="1"/>
</dbReference>
<dbReference type="Pfam" id="PF16925">
    <property type="entry name" value="TetR_C_13"/>
    <property type="match status" value="1"/>
</dbReference>
<dbReference type="SUPFAM" id="SSF48498">
    <property type="entry name" value="Tetracyclin repressor-like, C-terminal domain"/>
    <property type="match status" value="1"/>
</dbReference>
<dbReference type="GO" id="GO:0003677">
    <property type="term" value="F:DNA binding"/>
    <property type="evidence" value="ECO:0007669"/>
    <property type="project" value="UniProtKB-KW"/>
</dbReference>
<keyword evidence="3" id="KW-0804">Transcription</keyword>
<dbReference type="EMBL" id="FMTT01000002">
    <property type="protein sequence ID" value="SCW30442.1"/>
    <property type="molecule type" value="Genomic_DNA"/>
</dbReference>
<dbReference type="Proteomes" id="UP000198601">
    <property type="component" value="Unassembled WGS sequence"/>
</dbReference>
<dbReference type="STRING" id="624147.SAMN04487970_100266"/>
<feature type="domain" description="HTH tetR-type" evidence="4">
    <location>
        <begin position="17"/>
        <end position="56"/>
    </location>
</feature>
<dbReference type="RefSeq" id="WP_090666337.1">
    <property type="nucleotide sequence ID" value="NZ_FMTT01000002.1"/>
</dbReference>
<reference evidence="7" key="1">
    <citation type="submission" date="2016-10" db="EMBL/GenBank/DDBJ databases">
        <authorList>
            <person name="Varghese N."/>
            <person name="Submissions S."/>
        </authorList>
    </citation>
    <scope>NUCLEOTIDE SEQUENCE [LARGE SCALE GENOMIC DNA]</scope>
    <source>
        <strain evidence="7">CGMCC 1.8946</strain>
    </source>
</reference>
<accession>A0A1G4PDR3</accession>
<keyword evidence="7" id="KW-1185">Reference proteome</keyword>
<dbReference type="OrthoDB" id="9795242at2"/>
<dbReference type="PANTHER" id="PTHR47506">
    <property type="entry name" value="TRANSCRIPTIONAL REGULATORY PROTEIN"/>
    <property type="match status" value="1"/>
</dbReference>
<keyword evidence="1" id="KW-0805">Transcription regulation</keyword>
<proteinExistence type="predicted"/>
<dbReference type="SUPFAM" id="SSF46689">
    <property type="entry name" value="Homeodomain-like"/>
    <property type="match status" value="1"/>
</dbReference>
<keyword evidence="2" id="KW-0238">DNA-binding</keyword>
<dbReference type="Pfam" id="PF00440">
    <property type="entry name" value="TetR_N"/>
    <property type="match status" value="1"/>
</dbReference>
<dbReference type="InterPro" id="IPR009057">
    <property type="entry name" value="Homeodomain-like_sf"/>
</dbReference>
<sequence>MSRPREFDVDRALYQFMEVFWTKGFKSTSFEDLTRTTRIKKQSLYCVFEDKRALFLKALALYREQSVSVLEELASQEEVSPLKKLEAIRDAALCQGNETIRRGCFMVNSVLEFGTNDEEVTREIEMMFANVEQILEKIIRSGQEQRFIMTRYTSKELAAYLNNALLGAKIMERSGASREQIDAVLRTSFAMLES</sequence>
<dbReference type="InterPro" id="IPR036271">
    <property type="entry name" value="Tet_transcr_reg_TetR-rel_C_sf"/>
</dbReference>
<gene>
    <name evidence="6" type="ORF">SAMN04487970_100266</name>
</gene>
<dbReference type="Gene3D" id="1.10.357.10">
    <property type="entry name" value="Tetracycline Repressor, domain 2"/>
    <property type="match status" value="1"/>
</dbReference>
<evidence type="ECO:0000259" key="5">
    <source>
        <dbReference type="Pfam" id="PF16925"/>
    </source>
</evidence>
<evidence type="ECO:0000256" key="2">
    <source>
        <dbReference type="ARBA" id="ARBA00023125"/>
    </source>
</evidence>
<dbReference type="InterPro" id="IPR001647">
    <property type="entry name" value="HTH_TetR"/>
</dbReference>
<evidence type="ECO:0000256" key="1">
    <source>
        <dbReference type="ARBA" id="ARBA00023015"/>
    </source>
</evidence>
<dbReference type="AlphaFoldDB" id="A0A1G4PDR3"/>
<protein>
    <submittedName>
        <fullName evidence="6">Transcriptional regulator, TetR family</fullName>
    </submittedName>
</protein>
<dbReference type="Gene3D" id="1.10.10.60">
    <property type="entry name" value="Homeodomain-like"/>
    <property type="match status" value="1"/>
</dbReference>
<evidence type="ECO:0000313" key="7">
    <source>
        <dbReference type="Proteomes" id="UP000198601"/>
    </source>
</evidence>
<evidence type="ECO:0000259" key="4">
    <source>
        <dbReference type="Pfam" id="PF00440"/>
    </source>
</evidence>
<dbReference type="InterPro" id="IPR011075">
    <property type="entry name" value="TetR_C"/>
</dbReference>
<evidence type="ECO:0000313" key="6">
    <source>
        <dbReference type="EMBL" id="SCW30442.1"/>
    </source>
</evidence>